<dbReference type="OrthoDB" id="243127at2759"/>
<dbReference type="VEuPathDB" id="MicrosporidiaDB:AAJ76_2100048812"/>
<sequence length="224" mass="26488">MKQYDNWSSPFLNSLWADTTESFTEPNEDWRIVGTNPFKRRSKSVSDIAVTTPCKPSDLFYVIEFGSKRLDLAYMDSKISYQKNSHVILEADRGEDCGVIIGTTSKVEFDKLLLRHENILNEISPKRIHRLATDEDTRILPNKKQLEEQALIFCMNKVKEKGLKMIVVDCEYQWDLNKIIFYFDSKDRIDFRELVTELYKIYKKRIWMCSIEKSKNRHLRELVS</sequence>
<reference evidence="2 3" key="1">
    <citation type="journal article" date="2015" name="Environ. Microbiol.">
        <title>Genome analyses suggest the presence of polyploidy and recent human-driven expansions in eight global populations of the honeybee pathogen Nosema ceranae.</title>
        <authorList>
            <person name="Pelin A."/>
            <person name="Selman M."/>
            <person name="Aris-Brosou S."/>
            <person name="Farinelli L."/>
            <person name="Corradi N."/>
        </authorList>
    </citation>
    <scope>NUCLEOTIDE SEQUENCE [LARGE SCALE GENOMIC DNA]</scope>
    <source>
        <strain evidence="2 3">PA08 1199</strain>
    </source>
</reference>
<dbReference type="InterPro" id="IPR007557">
    <property type="entry name" value="PSP1_C"/>
</dbReference>
<dbReference type="NCBIfam" id="NF041131">
    <property type="entry name" value="RicT_YaaT_fam"/>
    <property type="match status" value="1"/>
</dbReference>
<dbReference type="EMBL" id="JPQZ01000021">
    <property type="protein sequence ID" value="KKO75457.1"/>
    <property type="molecule type" value="Genomic_DNA"/>
</dbReference>
<name>A0A0F9YSD0_9MICR</name>
<comment type="caution">
    <text evidence="2">The sequence shown here is derived from an EMBL/GenBank/DDBJ whole genome shotgun (WGS) entry which is preliminary data.</text>
</comment>
<dbReference type="VEuPathDB" id="MicrosporidiaDB:G9O61_00g012380"/>
<dbReference type="GeneID" id="36319511"/>
<dbReference type="PANTHER" id="PTHR43830:SF3">
    <property type="entry name" value="PROTEIN PSP1"/>
    <property type="match status" value="1"/>
</dbReference>
<dbReference type="InterPro" id="IPR047767">
    <property type="entry name" value="PSP1-like"/>
</dbReference>
<gene>
    <name evidence="2" type="ORF">AAJ76_2100048812</name>
</gene>
<dbReference type="PANTHER" id="PTHR43830">
    <property type="entry name" value="PROTEIN PSP1"/>
    <property type="match status" value="1"/>
</dbReference>
<feature type="domain" description="PSP1 C-terminal" evidence="1">
    <location>
        <begin position="126"/>
        <end position="211"/>
    </location>
</feature>
<protein>
    <submittedName>
        <fullName evidence="2">Signal peptidase-like protein</fullName>
    </submittedName>
</protein>
<dbReference type="AlphaFoldDB" id="A0A0F9YSD0"/>
<evidence type="ECO:0000313" key="2">
    <source>
        <dbReference type="EMBL" id="KKO75457.1"/>
    </source>
</evidence>
<dbReference type="OMA" id="EYKIRIW"/>
<dbReference type="Pfam" id="PF04468">
    <property type="entry name" value="PSP1"/>
    <property type="match status" value="1"/>
</dbReference>
<dbReference type="Proteomes" id="UP000034350">
    <property type="component" value="Unassembled WGS sequence"/>
</dbReference>
<proteinExistence type="predicted"/>
<keyword evidence="3" id="KW-1185">Reference proteome</keyword>
<evidence type="ECO:0000259" key="1">
    <source>
        <dbReference type="PROSITE" id="PS51411"/>
    </source>
</evidence>
<organism evidence="2 3">
    <name type="scientific">Vairimorpha ceranae</name>
    <dbReference type="NCBI Taxonomy" id="40302"/>
    <lineage>
        <taxon>Eukaryota</taxon>
        <taxon>Fungi</taxon>
        <taxon>Fungi incertae sedis</taxon>
        <taxon>Microsporidia</taxon>
        <taxon>Nosematidae</taxon>
        <taxon>Vairimorpha</taxon>
    </lineage>
</organism>
<accession>A0A0F9YSD0</accession>
<dbReference type="PROSITE" id="PS51411">
    <property type="entry name" value="PSP1_C"/>
    <property type="match status" value="1"/>
</dbReference>
<evidence type="ECO:0000313" key="3">
    <source>
        <dbReference type="Proteomes" id="UP000034350"/>
    </source>
</evidence>
<dbReference type="GO" id="GO:0005737">
    <property type="term" value="C:cytoplasm"/>
    <property type="evidence" value="ECO:0007669"/>
    <property type="project" value="TreeGrafter"/>
</dbReference>
<dbReference type="RefSeq" id="XP_024331199.1">
    <property type="nucleotide sequence ID" value="XM_024474586.1"/>
</dbReference>
<dbReference type="VEuPathDB" id="MicrosporidiaDB:NCER_101533"/>